<proteinExistence type="predicted"/>
<protein>
    <recommendedName>
        <fullName evidence="4">Secreted protein</fullName>
    </recommendedName>
</protein>
<feature type="signal peptide" evidence="1">
    <location>
        <begin position="1"/>
        <end position="20"/>
    </location>
</feature>
<keyword evidence="1" id="KW-0732">Signal</keyword>
<evidence type="ECO:0000313" key="2">
    <source>
        <dbReference type="EMBL" id="KAK7607933.1"/>
    </source>
</evidence>
<accession>A0ABR1MZQ2</accession>
<dbReference type="Proteomes" id="UP001367316">
    <property type="component" value="Unassembled WGS sequence"/>
</dbReference>
<dbReference type="EMBL" id="JBBPBF010000032">
    <property type="protein sequence ID" value="KAK7607933.1"/>
    <property type="molecule type" value="Genomic_DNA"/>
</dbReference>
<comment type="caution">
    <text evidence="2">The sequence shown here is derived from an EMBL/GenBank/DDBJ whole genome shotgun (WGS) entry which is preliminary data.</text>
</comment>
<organism evidence="2 3">
    <name type="scientific">Phyllosticta paracitricarpa</name>
    <dbReference type="NCBI Taxonomy" id="2016321"/>
    <lineage>
        <taxon>Eukaryota</taxon>
        <taxon>Fungi</taxon>
        <taxon>Dikarya</taxon>
        <taxon>Ascomycota</taxon>
        <taxon>Pezizomycotina</taxon>
        <taxon>Dothideomycetes</taxon>
        <taxon>Dothideomycetes incertae sedis</taxon>
        <taxon>Botryosphaeriales</taxon>
        <taxon>Phyllostictaceae</taxon>
        <taxon>Phyllosticta</taxon>
    </lineage>
</organism>
<sequence length="77" mass="8605">MCALFLAHRWLMWLRHAAIGHRGPSSLPLVATSQPVAAPSRRPPRRVAHLLMYFGERIGGFGTGFKEKTGRDDDSTF</sequence>
<keyword evidence="3" id="KW-1185">Reference proteome</keyword>
<evidence type="ECO:0000313" key="3">
    <source>
        <dbReference type="Proteomes" id="UP001367316"/>
    </source>
</evidence>
<evidence type="ECO:0000256" key="1">
    <source>
        <dbReference type="SAM" id="SignalP"/>
    </source>
</evidence>
<gene>
    <name evidence="2" type="ORF">JOL62DRAFT_582633</name>
</gene>
<evidence type="ECO:0008006" key="4">
    <source>
        <dbReference type="Google" id="ProtNLM"/>
    </source>
</evidence>
<feature type="chain" id="PRO_5047089293" description="Secreted protein" evidence="1">
    <location>
        <begin position="21"/>
        <end position="77"/>
    </location>
</feature>
<reference evidence="2 3" key="1">
    <citation type="submission" date="2024-04" db="EMBL/GenBank/DDBJ databases">
        <title>Phyllosticta paracitricarpa is synonymous to the EU quarantine fungus P. citricarpa based on phylogenomic analyses.</title>
        <authorList>
            <consortium name="Lawrence Berkeley National Laboratory"/>
            <person name="Van ingen-buijs V.A."/>
            <person name="Van westerhoven A.C."/>
            <person name="Haridas S."/>
            <person name="Skiadas P."/>
            <person name="Martin F."/>
            <person name="Groenewald J.Z."/>
            <person name="Crous P.W."/>
            <person name="Seidl M.F."/>
        </authorList>
    </citation>
    <scope>NUCLEOTIDE SEQUENCE [LARGE SCALE GENOMIC DNA]</scope>
    <source>
        <strain evidence="2 3">CBS 141358</strain>
    </source>
</reference>
<name>A0ABR1MZQ2_9PEZI</name>